<evidence type="ECO:0000313" key="2">
    <source>
        <dbReference type="Proteomes" id="UP000261023"/>
    </source>
</evidence>
<comment type="caution">
    <text evidence="1">The sequence shown here is derived from an EMBL/GenBank/DDBJ whole genome shotgun (WGS) entry which is preliminary data.</text>
</comment>
<protein>
    <submittedName>
        <fullName evidence="1">Uncharacterized protein</fullName>
    </submittedName>
</protein>
<evidence type="ECO:0000313" key="1">
    <source>
        <dbReference type="EMBL" id="RGD69710.1"/>
    </source>
</evidence>
<dbReference type="OrthoDB" id="9813719at2"/>
<accession>A0A3E3DK76</accession>
<sequence>MNIGDSVIMNEKYVVAEKNQGKVFTVRSQHFDICGTECVMLEGYSGGYAVDGLTVVGKRISGREAVAQLFR</sequence>
<gene>
    <name evidence="1" type="ORF">DWX31_15565</name>
</gene>
<dbReference type="EMBL" id="QTJW01000010">
    <property type="protein sequence ID" value="RGD69710.1"/>
    <property type="molecule type" value="Genomic_DNA"/>
</dbReference>
<proteinExistence type="predicted"/>
<organism evidence="1 2">
    <name type="scientific">Hungatella hathewayi</name>
    <dbReference type="NCBI Taxonomy" id="154046"/>
    <lineage>
        <taxon>Bacteria</taxon>
        <taxon>Bacillati</taxon>
        <taxon>Bacillota</taxon>
        <taxon>Clostridia</taxon>
        <taxon>Lachnospirales</taxon>
        <taxon>Lachnospiraceae</taxon>
        <taxon>Hungatella</taxon>
    </lineage>
</organism>
<dbReference type="Proteomes" id="UP000261023">
    <property type="component" value="Unassembled WGS sequence"/>
</dbReference>
<name>A0A3E3DK76_9FIRM</name>
<dbReference type="AlphaFoldDB" id="A0A3E3DK76"/>
<reference evidence="1 2" key="1">
    <citation type="submission" date="2018-08" db="EMBL/GenBank/DDBJ databases">
        <title>A genome reference for cultivated species of the human gut microbiota.</title>
        <authorList>
            <person name="Zou Y."/>
            <person name="Xue W."/>
            <person name="Luo G."/>
        </authorList>
    </citation>
    <scope>NUCLEOTIDE SEQUENCE [LARGE SCALE GENOMIC DNA]</scope>
    <source>
        <strain evidence="1 2">AF19-13AC</strain>
    </source>
</reference>